<reference evidence="2 3" key="1">
    <citation type="submission" date="2019-11" db="EMBL/GenBank/DDBJ databases">
        <authorList>
            <person name="He Y."/>
        </authorList>
    </citation>
    <scope>NUCLEOTIDE SEQUENCE [LARGE SCALE GENOMIC DNA]</scope>
    <source>
        <strain evidence="2 3">SCSIO 58843</strain>
    </source>
</reference>
<evidence type="ECO:0000313" key="3">
    <source>
        <dbReference type="Proteomes" id="UP000334019"/>
    </source>
</evidence>
<dbReference type="KEGG" id="atq:GH723_17260"/>
<organism evidence="2 3">
    <name type="scientific">Actinomarinicola tropica</name>
    <dbReference type="NCBI Taxonomy" id="2789776"/>
    <lineage>
        <taxon>Bacteria</taxon>
        <taxon>Bacillati</taxon>
        <taxon>Actinomycetota</taxon>
        <taxon>Acidimicrobiia</taxon>
        <taxon>Acidimicrobiales</taxon>
        <taxon>Iamiaceae</taxon>
        <taxon>Actinomarinicola</taxon>
    </lineage>
</organism>
<dbReference type="Gene3D" id="1.20.950.20">
    <property type="entry name" value="Transmembrane di-heme cytochromes, Chain C"/>
    <property type="match status" value="1"/>
</dbReference>
<sequence>MGQLATIDRRAAAWGVLAVVVTLAIAIVGSGNLRWFDAALVGYLFGTLLMVFGVVYRYLVWLRRPPTAMLNKRGWQVFRTRRPGRNLLTLPGLIVSQLLLQTFIRSRSTARWLAHQLVFWGCILAALVTFPLVLGLLHFQSVGQNGRQYQAVVAGIETFSFDSRSLFGWITFHLLNISAVLVLGGVFIFLSRRLRDPGALAVERSNDFLALAGLFAVSVTGLALTASNLWMEGRFYIFLNTIHALTVILGLAYIPFGKFFHIFQRPANVGVAYYKQAGAEGEQQTCRRCGEPWASKMQVDDLKVVLPQVGFDYRIGDDAHYQETCPRCRRASVALAQSQRVGGFG</sequence>
<evidence type="ECO:0000256" key="1">
    <source>
        <dbReference type="SAM" id="Phobius"/>
    </source>
</evidence>
<proteinExistence type="predicted"/>
<gene>
    <name evidence="2" type="ORF">GH723_17260</name>
</gene>
<dbReference type="InterPro" id="IPR036197">
    <property type="entry name" value="NarG-like_sf"/>
</dbReference>
<feature type="transmembrane region" description="Helical" evidence="1">
    <location>
        <begin position="166"/>
        <end position="188"/>
    </location>
</feature>
<protein>
    <submittedName>
        <fullName evidence="2">MFS transporter</fullName>
    </submittedName>
</protein>
<feature type="transmembrane region" description="Helical" evidence="1">
    <location>
        <begin position="235"/>
        <end position="256"/>
    </location>
</feature>
<feature type="transmembrane region" description="Helical" evidence="1">
    <location>
        <begin position="208"/>
        <end position="229"/>
    </location>
</feature>
<accession>A0A5Q2RML4</accession>
<feature type="transmembrane region" description="Helical" evidence="1">
    <location>
        <begin position="40"/>
        <end position="59"/>
    </location>
</feature>
<keyword evidence="1" id="KW-1133">Transmembrane helix</keyword>
<feature type="transmembrane region" description="Helical" evidence="1">
    <location>
        <begin position="12"/>
        <end position="33"/>
    </location>
</feature>
<evidence type="ECO:0000313" key="2">
    <source>
        <dbReference type="EMBL" id="QGG96704.1"/>
    </source>
</evidence>
<keyword evidence="3" id="KW-1185">Reference proteome</keyword>
<keyword evidence="1" id="KW-0812">Transmembrane</keyword>
<feature type="transmembrane region" description="Helical" evidence="1">
    <location>
        <begin position="117"/>
        <end position="139"/>
    </location>
</feature>
<keyword evidence="1" id="KW-0472">Membrane</keyword>
<name>A0A5Q2RML4_9ACTN</name>
<dbReference type="AlphaFoldDB" id="A0A5Q2RML4"/>
<dbReference type="EMBL" id="CP045851">
    <property type="protein sequence ID" value="QGG96704.1"/>
    <property type="molecule type" value="Genomic_DNA"/>
</dbReference>
<dbReference type="Proteomes" id="UP000334019">
    <property type="component" value="Chromosome"/>
</dbReference>
<dbReference type="SUPFAM" id="SSF103501">
    <property type="entry name" value="Respiratory nitrate reductase 1 gamma chain"/>
    <property type="match status" value="1"/>
</dbReference>
<dbReference type="RefSeq" id="WP_153760808.1">
    <property type="nucleotide sequence ID" value="NZ_CP045851.1"/>
</dbReference>
<feature type="transmembrane region" description="Helical" evidence="1">
    <location>
        <begin position="87"/>
        <end position="105"/>
    </location>
</feature>